<dbReference type="InterPro" id="IPR001123">
    <property type="entry name" value="LeuE-type"/>
</dbReference>
<evidence type="ECO:0000256" key="1">
    <source>
        <dbReference type="ARBA" id="ARBA00004651"/>
    </source>
</evidence>
<accession>A0A4R1QBB3</accession>
<sequence length="203" mass="22348">MIQAFLHGLILALGLILPLGVQNLFVFQQGAAHSSFVHILPVIFTAALCDTALILLAVQGVSLFLLKFPLFKLILLSIGVVFLTYMGWVTWNDNHVPDEEAPAQKTSPRQQVIFAASVSLLNPHAVMDTIGVIGTSSSSYEGLEKSLFAFACIFVSWVWFFFLAAAGRMIGRQAKFSTWRKKINRVSAFFMWLSAAAMAYSAL</sequence>
<feature type="transmembrane region" description="Helical" evidence="6">
    <location>
        <begin position="183"/>
        <end position="202"/>
    </location>
</feature>
<keyword evidence="5 6" id="KW-0472">Membrane</keyword>
<dbReference type="AlphaFoldDB" id="A0A4R1QBB3"/>
<feature type="transmembrane region" description="Helical" evidence="6">
    <location>
        <begin position="73"/>
        <end position="91"/>
    </location>
</feature>
<evidence type="ECO:0000256" key="2">
    <source>
        <dbReference type="ARBA" id="ARBA00022475"/>
    </source>
</evidence>
<evidence type="ECO:0000256" key="5">
    <source>
        <dbReference type="ARBA" id="ARBA00023136"/>
    </source>
</evidence>
<name>A0A4R1QBB3_9FIRM</name>
<organism evidence="7 8">
    <name type="scientific">Anaerospora hongkongensis</name>
    <dbReference type="NCBI Taxonomy" id="244830"/>
    <lineage>
        <taxon>Bacteria</taxon>
        <taxon>Bacillati</taxon>
        <taxon>Bacillota</taxon>
        <taxon>Negativicutes</taxon>
        <taxon>Selenomonadales</taxon>
        <taxon>Sporomusaceae</taxon>
        <taxon>Anaerospora</taxon>
    </lineage>
</organism>
<proteinExistence type="predicted"/>
<comment type="caution">
    <text evidence="7">The sequence shown here is derived from an EMBL/GenBank/DDBJ whole genome shotgun (WGS) entry which is preliminary data.</text>
</comment>
<dbReference type="RefSeq" id="WP_243650433.1">
    <property type="nucleotide sequence ID" value="NZ_SLUI01000002.1"/>
</dbReference>
<evidence type="ECO:0000256" key="3">
    <source>
        <dbReference type="ARBA" id="ARBA00022692"/>
    </source>
</evidence>
<gene>
    <name evidence="7" type="ORF">EV210_102399</name>
</gene>
<keyword evidence="2" id="KW-1003">Cell membrane</keyword>
<dbReference type="GO" id="GO:0005886">
    <property type="term" value="C:plasma membrane"/>
    <property type="evidence" value="ECO:0007669"/>
    <property type="project" value="UniProtKB-SubCell"/>
</dbReference>
<dbReference type="PANTHER" id="PTHR30086:SF20">
    <property type="entry name" value="ARGININE EXPORTER PROTEIN ARGO-RELATED"/>
    <property type="match status" value="1"/>
</dbReference>
<evidence type="ECO:0000313" key="8">
    <source>
        <dbReference type="Proteomes" id="UP000295063"/>
    </source>
</evidence>
<keyword evidence="4 6" id="KW-1133">Transmembrane helix</keyword>
<reference evidence="7 8" key="1">
    <citation type="submission" date="2019-03" db="EMBL/GenBank/DDBJ databases">
        <title>Genomic Encyclopedia of Type Strains, Phase IV (KMG-IV): sequencing the most valuable type-strain genomes for metagenomic binning, comparative biology and taxonomic classification.</title>
        <authorList>
            <person name="Goeker M."/>
        </authorList>
    </citation>
    <scope>NUCLEOTIDE SEQUENCE [LARGE SCALE GENOMIC DNA]</scope>
    <source>
        <strain evidence="7 8">DSM 15969</strain>
    </source>
</reference>
<keyword evidence="3 6" id="KW-0812">Transmembrane</keyword>
<keyword evidence="8" id="KW-1185">Reference proteome</keyword>
<evidence type="ECO:0000313" key="7">
    <source>
        <dbReference type="EMBL" id="TCL39482.1"/>
    </source>
</evidence>
<dbReference type="Proteomes" id="UP000295063">
    <property type="component" value="Unassembled WGS sequence"/>
</dbReference>
<evidence type="ECO:0000256" key="6">
    <source>
        <dbReference type="SAM" id="Phobius"/>
    </source>
</evidence>
<evidence type="ECO:0000256" key="4">
    <source>
        <dbReference type="ARBA" id="ARBA00022989"/>
    </source>
</evidence>
<feature type="transmembrane region" description="Helical" evidence="6">
    <location>
        <begin position="39"/>
        <end position="66"/>
    </location>
</feature>
<comment type="subcellular location">
    <subcellularLocation>
        <location evidence="1">Cell membrane</location>
        <topology evidence="1">Multi-pass membrane protein</topology>
    </subcellularLocation>
</comment>
<feature type="transmembrane region" description="Helical" evidence="6">
    <location>
        <begin position="147"/>
        <end position="171"/>
    </location>
</feature>
<dbReference type="GO" id="GO:0015171">
    <property type="term" value="F:amino acid transmembrane transporter activity"/>
    <property type="evidence" value="ECO:0007669"/>
    <property type="project" value="TreeGrafter"/>
</dbReference>
<dbReference type="EMBL" id="SLUI01000002">
    <property type="protein sequence ID" value="TCL39482.1"/>
    <property type="molecule type" value="Genomic_DNA"/>
</dbReference>
<protein>
    <submittedName>
        <fullName evidence="7">L-lysine exporter family protein LysE/ArgO</fullName>
    </submittedName>
</protein>
<dbReference type="Pfam" id="PF01810">
    <property type="entry name" value="LysE"/>
    <property type="match status" value="1"/>
</dbReference>
<dbReference type="PANTHER" id="PTHR30086">
    <property type="entry name" value="ARGININE EXPORTER PROTEIN ARGO"/>
    <property type="match status" value="1"/>
</dbReference>